<evidence type="ECO:0000313" key="2">
    <source>
        <dbReference type="EMBL" id="MPN53616.1"/>
    </source>
</evidence>
<protein>
    <recommendedName>
        <fullName evidence="1">VOC domain-containing protein</fullName>
    </recommendedName>
</protein>
<dbReference type="InterPro" id="IPR029068">
    <property type="entry name" value="Glyas_Bleomycin-R_OHBP_Dase"/>
</dbReference>
<dbReference type="PANTHER" id="PTHR36113:SF1">
    <property type="entry name" value="GLYOXALASE_BLEOMYCIN RESISTANCE PROTEIN_DIOXYGENASE"/>
    <property type="match status" value="1"/>
</dbReference>
<dbReference type="EMBL" id="VSSQ01120915">
    <property type="protein sequence ID" value="MPN53616.1"/>
    <property type="molecule type" value="Genomic_DNA"/>
</dbReference>
<evidence type="ECO:0000259" key="1">
    <source>
        <dbReference type="PROSITE" id="PS51819"/>
    </source>
</evidence>
<dbReference type="InterPro" id="IPR051332">
    <property type="entry name" value="Fosfomycin_Res_Enzymes"/>
</dbReference>
<comment type="caution">
    <text evidence="2">The sequence shown here is derived from an EMBL/GenBank/DDBJ whole genome shotgun (WGS) entry which is preliminary data.</text>
</comment>
<reference evidence="2" key="1">
    <citation type="submission" date="2019-08" db="EMBL/GenBank/DDBJ databases">
        <authorList>
            <person name="Kucharzyk K."/>
            <person name="Murdoch R.W."/>
            <person name="Higgins S."/>
            <person name="Loffler F."/>
        </authorList>
    </citation>
    <scope>NUCLEOTIDE SEQUENCE</scope>
</reference>
<name>A0A645IR88_9ZZZZ</name>
<dbReference type="PANTHER" id="PTHR36113">
    <property type="entry name" value="LYASE, PUTATIVE-RELATED-RELATED"/>
    <property type="match status" value="1"/>
</dbReference>
<proteinExistence type="predicted"/>
<dbReference type="InterPro" id="IPR004360">
    <property type="entry name" value="Glyas_Fos-R_dOase_dom"/>
</dbReference>
<dbReference type="SUPFAM" id="SSF54593">
    <property type="entry name" value="Glyoxalase/Bleomycin resistance protein/Dihydroxybiphenyl dioxygenase"/>
    <property type="match status" value="1"/>
</dbReference>
<sequence>MKIAHIAIYVNDLEATKEFFETYFNAVSNDIYHNPDTRFSSYFLTFEDGARLEIMSRKIMTDSPKALLRTGYIHMAFSVGGKEAVDRLTDKLKTAGYRILTGPRITGDGYYESSILDSEDNQIEITE</sequence>
<dbReference type="Gene3D" id="3.10.180.10">
    <property type="entry name" value="2,3-Dihydroxybiphenyl 1,2-Dioxygenase, domain 1"/>
    <property type="match status" value="1"/>
</dbReference>
<dbReference type="Pfam" id="PF00903">
    <property type="entry name" value="Glyoxalase"/>
    <property type="match status" value="1"/>
</dbReference>
<feature type="domain" description="VOC" evidence="1">
    <location>
        <begin position="2"/>
        <end position="127"/>
    </location>
</feature>
<dbReference type="PROSITE" id="PS51819">
    <property type="entry name" value="VOC"/>
    <property type="match status" value="1"/>
</dbReference>
<accession>A0A645IR88</accession>
<dbReference type="InterPro" id="IPR037523">
    <property type="entry name" value="VOC_core"/>
</dbReference>
<organism evidence="2">
    <name type="scientific">bioreactor metagenome</name>
    <dbReference type="NCBI Taxonomy" id="1076179"/>
    <lineage>
        <taxon>unclassified sequences</taxon>
        <taxon>metagenomes</taxon>
        <taxon>ecological metagenomes</taxon>
    </lineage>
</organism>
<gene>
    <name evidence="2" type="ORF">SDC9_201280</name>
</gene>
<dbReference type="AlphaFoldDB" id="A0A645IR88"/>